<accession>E4Y5Q5</accession>
<feature type="compositionally biased region" description="Basic and acidic residues" evidence="4">
    <location>
        <begin position="287"/>
        <end position="307"/>
    </location>
</feature>
<evidence type="ECO:0000256" key="4">
    <source>
        <dbReference type="SAM" id="MobiDB-lite"/>
    </source>
</evidence>
<dbReference type="InterPro" id="IPR050738">
    <property type="entry name" value="Sulfatase"/>
</dbReference>
<dbReference type="Gene3D" id="3.40.720.10">
    <property type="entry name" value="Alkaline Phosphatase, subunit A"/>
    <property type="match status" value="2"/>
</dbReference>
<name>E4Y5Q5_OIKDI</name>
<evidence type="ECO:0000256" key="2">
    <source>
        <dbReference type="ARBA" id="ARBA00008779"/>
    </source>
</evidence>
<comment type="cofactor">
    <cofactor evidence="1">
        <name>Ca(2+)</name>
        <dbReference type="ChEBI" id="CHEBI:29108"/>
    </cofactor>
</comment>
<keyword evidence="3" id="KW-0378">Hydrolase</keyword>
<dbReference type="SUPFAM" id="SSF53649">
    <property type="entry name" value="Alkaline phosphatase-like"/>
    <property type="match status" value="2"/>
</dbReference>
<dbReference type="PANTHER" id="PTHR42693:SF53">
    <property type="entry name" value="ENDO-4-O-SULFATASE"/>
    <property type="match status" value="1"/>
</dbReference>
<sequence>MQALLETVVFGPVGYDSEDYAFDFGETETERENNWKLSKRCGQRAAAGTPLDQRNDVKCPNVILINTDDMAWSDVSINNPSKLVPTPNIDKLVSKGVNFRDGHSCTSRCAPSRYCLMTGRYHFRRGDYHYEPIVIEPGRKILPQLFKRNNYHTMVVGKAQPVDRTLDSENRFFLDGTRFWGFDKSFNSRSYCCRPGGGYFEDDYALAPFNRWGIFTDFRDGDEKMNWVQDRDLEKEFFDKKENWHFLDGYYKDGDERNGRIRSSYKAYWSAVKHSRNSGERRRRRRDANGRMAVRDSRATKRKDDTVQISEGKKPRELGKNNYLRFRNIDTGEVIIASYEVPQEAKETVKVREKRSFYEFAEGQKTFGSKVEAEAYREEVLAEMVANGIRENSQQYKNVRDEPVKPTQEGFDSSETMYMFHKKAREYIEDSVNTKNPITKEGEIKNSNRPFFMYLAFRAPHRPSSHNLTFDEENPMEFYPHISMGKPGEQLLQFDELIGNIMKTVTDLKIAENTLVLFTSDNGPDIMALNYPARYGHHRMSTMRGKKSSIYEAGHRVPFISWWPKGIHQSLWGTNYDLPVGQTDLFATFADIMEYPLPGGEKCTYAYDEQTASSEKMKRLGRPKRLNRQESDIDYERRIKDNTVDGYYTGPDSGFTSEVSYRGRNGFLDEKAGVGYSNSETWLTVEDNTGFLVGWDGCMAEDSVSFASAFKADHFKTTMNKKRNEVHHYKSKQQVVPAKIFAGKLGDLSIRFGRYKLVRFNAPKDLRTGYNKQHEAGHEGAEWKAAEGTQAQCRYNEDGSKINPDCTVEKQCRSHTTWGKTFCMRDHYYQLWDLEKNFGEKRYCDNQEFENSRKSFKESIMRLGISSSTYKRGFNKNSTTLFERFDSEISRGKKDKPPKGTDIYGIGTGTESSPIGFLSSDCCKTVDNRRTRRNAEEELGRNGLPRFNCANARITINGVEQDGGDCKMVDVYTPGESTTGLQDGSWRGQKEFFAKIENKFLNPSKFNYANLYGWTPEVYFKWPSKGQWTPGFGCSKMRTGREEGPEKVTARKIWDESIPGDDKWRIITHADRLCYIQDTSTDTGSETLGDTTATESSCAVPDHSGPLAEGKVQYSNHFFSINCFEANSKYHADTPSRHKPGVNDGDIDSVDFGKWFDFANCLKSALEILEGQAHYPEAKNLKTSLGEVSVKWDEKPYIDDGSTDGNEITDDVVLAGLEIGSSKTSKIRQKSLWNKVNNCNSGFQRFHGAGTRFIENPTGANSILSKCEMLLPDGEKTSYEIKPDFDTTQTLMGYYEMNDFEQEINQNSVHRLIVNDDGEYRNPRKIMKYYKQPYFHNGFIPRY</sequence>
<dbReference type="GO" id="GO:0004065">
    <property type="term" value="F:arylsulfatase activity"/>
    <property type="evidence" value="ECO:0007669"/>
    <property type="project" value="TreeGrafter"/>
</dbReference>
<evidence type="ECO:0000313" key="6">
    <source>
        <dbReference type="EMBL" id="CBY30955.1"/>
    </source>
</evidence>
<evidence type="ECO:0000259" key="5">
    <source>
        <dbReference type="Pfam" id="PF00884"/>
    </source>
</evidence>
<gene>
    <name evidence="6" type="ORF">GSOID_T00018902001</name>
</gene>
<dbReference type="InterPro" id="IPR017850">
    <property type="entry name" value="Alkaline_phosphatase_core_sf"/>
</dbReference>
<evidence type="ECO:0000256" key="1">
    <source>
        <dbReference type="ARBA" id="ARBA00001913"/>
    </source>
</evidence>
<dbReference type="InterPro" id="IPR000917">
    <property type="entry name" value="Sulfatase_N"/>
</dbReference>
<organism evidence="6">
    <name type="scientific">Oikopleura dioica</name>
    <name type="common">Tunicate</name>
    <dbReference type="NCBI Taxonomy" id="34765"/>
    <lineage>
        <taxon>Eukaryota</taxon>
        <taxon>Metazoa</taxon>
        <taxon>Chordata</taxon>
        <taxon>Tunicata</taxon>
        <taxon>Appendicularia</taxon>
        <taxon>Copelata</taxon>
        <taxon>Oikopleuridae</taxon>
        <taxon>Oikopleura</taxon>
    </lineage>
</organism>
<evidence type="ECO:0000256" key="3">
    <source>
        <dbReference type="ARBA" id="ARBA00022801"/>
    </source>
</evidence>
<feature type="region of interest" description="Disordered" evidence="4">
    <location>
        <begin position="276"/>
        <end position="307"/>
    </location>
</feature>
<feature type="domain" description="Sulfatase N-terminal" evidence="5">
    <location>
        <begin position="441"/>
        <end position="594"/>
    </location>
</feature>
<dbReference type="EMBL" id="FN654288">
    <property type="protein sequence ID" value="CBY30955.1"/>
    <property type="molecule type" value="Genomic_DNA"/>
</dbReference>
<protein>
    <recommendedName>
        <fullName evidence="5">Sulfatase N-terminal domain-containing protein</fullName>
    </recommendedName>
</protein>
<reference evidence="6" key="1">
    <citation type="journal article" date="2010" name="Science">
        <title>Plasticity of animal genome architecture unmasked by rapid evolution of a pelagic tunicate.</title>
        <authorList>
            <person name="Denoeud F."/>
            <person name="Henriet S."/>
            <person name="Mungpakdee S."/>
            <person name="Aury J.M."/>
            <person name="Da Silva C."/>
            <person name="Brinkmann H."/>
            <person name="Mikhaleva J."/>
            <person name="Olsen L.C."/>
            <person name="Jubin C."/>
            <person name="Canestro C."/>
            <person name="Bouquet J.M."/>
            <person name="Danks G."/>
            <person name="Poulain J."/>
            <person name="Campsteijn C."/>
            <person name="Adamski M."/>
            <person name="Cross I."/>
            <person name="Yadetie F."/>
            <person name="Muffato M."/>
            <person name="Louis A."/>
            <person name="Butcher S."/>
            <person name="Tsagkogeorga G."/>
            <person name="Konrad A."/>
            <person name="Singh S."/>
            <person name="Jensen M.F."/>
            <person name="Cong E.H."/>
            <person name="Eikeseth-Otteraa H."/>
            <person name="Noel B."/>
            <person name="Anthouard V."/>
            <person name="Porcel B.M."/>
            <person name="Kachouri-Lafond R."/>
            <person name="Nishino A."/>
            <person name="Ugolini M."/>
            <person name="Chourrout P."/>
            <person name="Nishida H."/>
            <person name="Aasland R."/>
            <person name="Huzurbazar S."/>
            <person name="Westhof E."/>
            <person name="Delsuc F."/>
            <person name="Lehrach H."/>
            <person name="Reinhardt R."/>
            <person name="Weissenbach J."/>
            <person name="Roy S.W."/>
            <person name="Artiguenave F."/>
            <person name="Postlethwait J.H."/>
            <person name="Manak J.R."/>
            <person name="Thompson E.M."/>
            <person name="Jaillon O."/>
            <person name="Du Pasquier L."/>
            <person name="Boudinot P."/>
            <person name="Liberles D.A."/>
            <person name="Volff J.N."/>
            <person name="Philippe H."/>
            <person name="Lenhard B."/>
            <person name="Roest Crollius H."/>
            <person name="Wincker P."/>
            <person name="Chourrout D."/>
        </authorList>
    </citation>
    <scope>NUCLEOTIDE SEQUENCE [LARGE SCALE GENOMIC DNA]</scope>
</reference>
<feature type="domain" description="Sulfatase N-terminal" evidence="5">
    <location>
        <begin position="60"/>
        <end position="161"/>
    </location>
</feature>
<dbReference type="Proteomes" id="UP000011014">
    <property type="component" value="Unassembled WGS sequence"/>
</dbReference>
<dbReference type="Pfam" id="PF00884">
    <property type="entry name" value="Sulfatase"/>
    <property type="match status" value="2"/>
</dbReference>
<dbReference type="PANTHER" id="PTHR42693">
    <property type="entry name" value="ARYLSULFATASE FAMILY MEMBER"/>
    <property type="match status" value="1"/>
</dbReference>
<feature type="compositionally biased region" description="Basic residues" evidence="4">
    <location>
        <begin position="276"/>
        <end position="286"/>
    </location>
</feature>
<comment type="similarity">
    <text evidence="2">Belongs to the sulfatase family.</text>
</comment>
<proteinExistence type="inferred from homology"/>